<dbReference type="AlphaFoldDB" id="A0A1E3NTQ5"/>
<gene>
    <name evidence="1" type="ORF">PICMEDRAFT_14887</name>
</gene>
<keyword evidence="2" id="KW-1185">Reference proteome</keyword>
<evidence type="ECO:0000313" key="2">
    <source>
        <dbReference type="Proteomes" id="UP000094455"/>
    </source>
</evidence>
<proteinExistence type="predicted"/>
<sequence length="57" mass="7296">MLERQQLWKLHHWVFFDHFIDHPTYSIDFSIHHSVWFIYYYPIDRSIDDSIWIIIHH</sequence>
<protein>
    <submittedName>
        <fullName evidence="1">Uncharacterized protein</fullName>
    </submittedName>
</protein>
<dbReference type="RefSeq" id="XP_019020542.1">
    <property type="nucleotide sequence ID" value="XM_019160582.1"/>
</dbReference>
<dbReference type="EMBL" id="KV454001">
    <property type="protein sequence ID" value="ODQ49429.1"/>
    <property type="molecule type" value="Genomic_DNA"/>
</dbReference>
<dbReference type="Proteomes" id="UP000094455">
    <property type="component" value="Unassembled WGS sequence"/>
</dbReference>
<organism evidence="1 2">
    <name type="scientific">Pichia membranifaciens NRRL Y-2026</name>
    <dbReference type="NCBI Taxonomy" id="763406"/>
    <lineage>
        <taxon>Eukaryota</taxon>
        <taxon>Fungi</taxon>
        <taxon>Dikarya</taxon>
        <taxon>Ascomycota</taxon>
        <taxon>Saccharomycotina</taxon>
        <taxon>Pichiomycetes</taxon>
        <taxon>Pichiales</taxon>
        <taxon>Pichiaceae</taxon>
        <taxon>Pichia</taxon>
    </lineage>
</organism>
<name>A0A1E3NTQ5_9ASCO</name>
<accession>A0A1E3NTQ5</accession>
<dbReference type="GeneID" id="30177269"/>
<reference evidence="1 2" key="1">
    <citation type="journal article" date="2016" name="Proc. Natl. Acad. Sci. U.S.A.">
        <title>Comparative genomics of biotechnologically important yeasts.</title>
        <authorList>
            <person name="Riley R."/>
            <person name="Haridas S."/>
            <person name="Wolfe K.H."/>
            <person name="Lopes M.R."/>
            <person name="Hittinger C.T."/>
            <person name="Goeker M."/>
            <person name="Salamov A.A."/>
            <person name="Wisecaver J.H."/>
            <person name="Long T.M."/>
            <person name="Calvey C.H."/>
            <person name="Aerts A.L."/>
            <person name="Barry K.W."/>
            <person name="Choi C."/>
            <person name="Clum A."/>
            <person name="Coughlan A.Y."/>
            <person name="Deshpande S."/>
            <person name="Douglass A.P."/>
            <person name="Hanson S.J."/>
            <person name="Klenk H.-P."/>
            <person name="LaButti K.M."/>
            <person name="Lapidus A."/>
            <person name="Lindquist E.A."/>
            <person name="Lipzen A.M."/>
            <person name="Meier-Kolthoff J.P."/>
            <person name="Ohm R.A."/>
            <person name="Otillar R.P."/>
            <person name="Pangilinan J.L."/>
            <person name="Peng Y."/>
            <person name="Rokas A."/>
            <person name="Rosa C.A."/>
            <person name="Scheuner C."/>
            <person name="Sibirny A.A."/>
            <person name="Slot J.C."/>
            <person name="Stielow J.B."/>
            <person name="Sun H."/>
            <person name="Kurtzman C.P."/>
            <person name="Blackwell M."/>
            <person name="Grigoriev I.V."/>
            <person name="Jeffries T.W."/>
        </authorList>
    </citation>
    <scope>NUCLEOTIDE SEQUENCE [LARGE SCALE GENOMIC DNA]</scope>
    <source>
        <strain evidence="1 2">NRRL Y-2026</strain>
    </source>
</reference>
<evidence type="ECO:0000313" key="1">
    <source>
        <dbReference type="EMBL" id="ODQ49429.1"/>
    </source>
</evidence>